<organism evidence="4 5">
    <name type="scientific">Ideonella azotifigens</name>
    <dbReference type="NCBI Taxonomy" id="513160"/>
    <lineage>
        <taxon>Bacteria</taxon>
        <taxon>Pseudomonadati</taxon>
        <taxon>Pseudomonadota</taxon>
        <taxon>Betaproteobacteria</taxon>
        <taxon>Burkholderiales</taxon>
        <taxon>Sphaerotilaceae</taxon>
        <taxon>Ideonella</taxon>
    </lineage>
</organism>
<dbReference type="PANTHER" id="PTHR43084:SF1">
    <property type="entry name" value="PERSULFIDE DIOXYGENASE ETHE1, MITOCHONDRIAL"/>
    <property type="match status" value="1"/>
</dbReference>
<dbReference type="CDD" id="cd07724">
    <property type="entry name" value="POD-like_MBL-fold"/>
    <property type="match status" value="1"/>
</dbReference>
<dbReference type="InterPro" id="IPR001279">
    <property type="entry name" value="Metallo-B-lactamas"/>
</dbReference>
<feature type="region of interest" description="Disordered" evidence="2">
    <location>
        <begin position="265"/>
        <end position="286"/>
    </location>
</feature>
<dbReference type="CDD" id="cd00158">
    <property type="entry name" value="RHOD"/>
    <property type="match status" value="1"/>
</dbReference>
<evidence type="ECO:0000256" key="1">
    <source>
        <dbReference type="ARBA" id="ARBA00022723"/>
    </source>
</evidence>
<dbReference type="PROSITE" id="PS50206">
    <property type="entry name" value="RHODANESE_3"/>
    <property type="match status" value="1"/>
</dbReference>
<protein>
    <recommendedName>
        <fullName evidence="3">Rhodanese domain-containing protein</fullName>
    </recommendedName>
</protein>
<feature type="domain" description="Rhodanese" evidence="3">
    <location>
        <begin position="291"/>
        <end position="381"/>
    </location>
</feature>
<dbReference type="EMBL" id="BAAAEW010000026">
    <property type="protein sequence ID" value="GAA0761172.1"/>
    <property type="molecule type" value="Genomic_DNA"/>
</dbReference>
<dbReference type="Proteomes" id="UP001500279">
    <property type="component" value="Unassembled WGS sequence"/>
</dbReference>
<proteinExistence type="predicted"/>
<name>A0ABN1KC29_9BURK</name>
<dbReference type="SMART" id="SM00450">
    <property type="entry name" value="RHOD"/>
    <property type="match status" value="1"/>
</dbReference>
<reference evidence="4 5" key="1">
    <citation type="journal article" date="2019" name="Int. J. Syst. Evol. Microbiol.">
        <title>The Global Catalogue of Microorganisms (GCM) 10K type strain sequencing project: providing services to taxonomists for standard genome sequencing and annotation.</title>
        <authorList>
            <consortium name="The Broad Institute Genomics Platform"/>
            <consortium name="The Broad Institute Genome Sequencing Center for Infectious Disease"/>
            <person name="Wu L."/>
            <person name="Ma J."/>
        </authorList>
    </citation>
    <scope>NUCLEOTIDE SEQUENCE [LARGE SCALE GENOMIC DNA]</scope>
    <source>
        <strain evidence="4 5">JCM 15503</strain>
    </source>
</reference>
<dbReference type="PANTHER" id="PTHR43084">
    <property type="entry name" value="PERSULFIDE DIOXYGENASE ETHE1"/>
    <property type="match status" value="1"/>
</dbReference>
<accession>A0ABN1KC29</accession>
<dbReference type="SMART" id="SM00849">
    <property type="entry name" value="Lactamase_B"/>
    <property type="match status" value="1"/>
</dbReference>
<dbReference type="SUPFAM" id="SSF56281">
    <property type="entry name" value="Metallo-hydrolase/oxidoreductase"/>
    <property type="match status" value="1"/>
</dbReference>
<sequence>MLIFRQLFDPTSSTYTYLLGDSASGEALLIDPVFEQVPRDLALVQELGLRLVATLDTHVHADHVTGAWRLQQRCGSQIALAEAAGAELVDRPLRHDDRIAFGERFLTVRATPGHTNGCLTYVLDDQHMAFTGDSLLIRGCGRTDFQQGSPQQLFASVREHILSLPEDCLLYPAHDYRGVTVTSVAEERRFNPRLGGNVDEGDFTGYMNHLGLPHPKLMAVAVPANLRCGRPEGDAPPAEQPGWAPLTLRFSGVWEIEPMALAERMGECPQGSAAPSPPPKGDKATWGGPALPCDVQIVDVREEPEFLDRLGHLSGAHLVPLSQLLSRLDELDRQQPVVAVCRSGVRSAQASVLLAKNGFTRVANLAGGMLRWHSESLPVAPGSMAATGELPAG</sequence>
<dbReference type="InterPro" id="IPR036873">
    <property type="entry name" value="Rhodanese-like_dom_sf"/>
</dbReference>
<gene>
    <name evidence="4" type="ORF">GCM10009107_44620</name>
</gene>
<dbReference type="Pfam" id="PF00753">
    <property type="entry name" value="Lactamase_B"/>
    <property type="match status" value="1"/>
</dbReference>
<evidence type="ECO:0000313" key="5">
    <source>
        <dbReference type="Proteomes" id="UP001500279"/>
    </source>
</evidence>
<dbReference type="InterPro" id="IPR051682">
    <property type="entry name" value="Mito_Persulfide_Diox"/>
</dbReference>
<comment type="caution">
    <text evidence="4">The sequence shown here is derived from an EMBL/GenBank/DDBJ whole genome shotgun (WGS) entry which is preliminary data.</text>
</comment>
<dbReference type="InterPro" id="IPR036866">
    <property type="entry name" value="RibonucZ/Hydroxyglut_hydro"/>
</dbReference>
<keyword evidence="5" id="KW-1185">Reference proteome</keyword>
<dbReference type="InterPro" id="IPR001763">
    <property type="entry name" value="Rhodanese-like_dom"/>
</dbReference>
<evidence type="ECO:0000313" key="4">
    <source>
        <dbReference type="EMBL" id="GAA0761172.1"/>
    </source>
</evidence>
<evidence type="ECO:0000259" key="3">
    <source>
        <dbReference type="PROSITE" id="PS50206"/>
    </source>
</evidence>
<dbReference type="SUPFAM" id="SSF52821">
    <property type="entry name" value="Rhodanese/Cell cycle control phosphatase"/>
    <property type="match status" value="1"/>
</dbReference>
<dbReference type="Pfam" id="PF00581">
    <property type="entry name" value="Rhodanese"/>
    <property type="match status" value="1"/>
</dbReference>
<dbReference type="InterPro" id="IPR044528">
    <property type="entry name" value="POD-like_MBL-fold"/>
</dbReference>
<dbReference type="Gene3D" id="3.40.250.10">
    <property type="entry name" value="Rhodanese-like domain"/>
    <property type="match status" value="1"/>
</dbReference>
<evidence type="ECO:0000256" key="2">
    <source>
        <dbReference type="SAM" id="MobiDB-lite"/>
    </source>
</evidence>
<dbReference type="Gene3D" id="3.60.15.10">
    <property type="entry name" value="Ribonuclease Z/Hydroxyacylglutathione hydrolase-like"/>
    <property type="match status" value="1"/>
</dbReference>
<keyword evidence="1" id="KW-0479">Metal-binding</keyword>